<accession>A0A0G2G6V6</accession>
<dbReference type="EMBL" id="LAQI01000112">
    <property type="protein sequence ID" value="KKY19463.1"/>
    <property type="molecule type" value="Genomic_DNA"/>
</dbReference>
<sequence>MGNSASLQRVGGGVLVNSMSGLRLGMVREAEGSLSKDEPGSDHFRIYAVSNVALGRDEKIFMSRDAVSSFNPADPYFTRTRDLTALDVFVDALEPPPAAVAKETSPDDPDTLDDILEAALANDTLSLISLPDYIEADKMNPSLISSLLQNIQNMLTDTLPFDSLSPPPPNAPSRAFGDGKHQVRRVQLSAALSTGPGAALPPPPFPPVGRRGSSSSSDEGKFEDDEGSLPWHTVYVGDENCDARLPAAVPREHQIIVLRRGGCSFSQKLANVPAYAPSSTSLKLVIIVSFPEFEDGGGGADSLVQPLLEEEQKLAGGDIPRPHPIPLVMDALTHPTYPAPAMSSFTIPLLINGKDATTSKTFAVHSPAAHKDLWSCSSASSSDVDAALQAAKDAFPAWSKTKPAARRNILLKAADVLEQHGEEFREHMTQETGAVAMFTGLNITLAAELIRDVAGRVGAIMGAIPATQDDETTALVFKEPFGVILGIAPWNSPYILGIRSVLYAIAAGNTTVLKGSELSPRCYHNIGRVFTEAGLPTGVLNVLYTTRDDSPAVTTQLINSPVIKKVNFTGSTAIGSIIAATAGKALKPCLMELGGKASAIVLDDADIEVAATQCALGAFVHSGQVCMSTERILVHKDIIEKFRPALKGFLTHFDAGPAGVVIQGAAIEKNRKLVEDAVGKGAKVVHGDHKSQEKHPVTGEISATRLRPIIVEGVKEDMDMYHQESFGPSVSLIEVESEEEAVRIANDTDYGLTSAVFTKDLARALRVAKQIESGAVHINGMSIHDEPTLPHGGYKKSGWGRFNAHWGVEEFLQTKTVTFKN</sequence>
<reference evidence="6 7" key="1">
    <citation type="submission" date="2015-03" db="EMBL/GenBank/DDBJ databases">
        <authorList>
            <person name="Morales-Cruz A."/>
            <person name="Amrine K.C."/>
            <person name="Cantu D."/>
        </authorList>
    </citation>
    <scope>NUCLEOTIDE SEQUENCE [LARGE SCALE GENOMIC DNA]</scope>
    <source>
        <strain evidence="6">DS831</strain>
    </source>
</reference>
<dbReference type="SUPFAM" id="SSF53720">
    <property type="entry name" value="ALDH-like"/>
    <property type="match status" value="1"/>
</dbReference>
<dbReference type="GO" id="GO:0004777">
    <property type="term" value="F:succinate-semialdehyde dehydrogenase (NAD+) activity"/>
    <property type="evidence" value="ECO:0007669"/>
    <property type="project" value="TreeGrafter"/>
</dbReference>
<dbReference type="PANTHER" id="PTHR43353:SF6">
    <property type="entry name" value="CYTOPLASMIC ALDEHYDE DEHYDROGENASE (EUROFUNG)"/>
    <property type="match status" value="1"/>
</dbReference>
<keyword evidence="2" id="KW-0521">NADP</keyword>
<dbReference type="CDD" id="cd07105">
    <property type="entry name" value="ALDH_SaliADH"/>
    <property type="match status" value="1"/>
</dbReference>
<proteinExistence type="inferred from homology"/>
<organism evidence="6 7">
    <name type="scientific">Diplodia seriata</name>
    <dbReference type="NCBI Taxonomy" id="420778"/>
    <lineage>
        <taxon>Eukaryota</taxon>
        <taxon>Fungi</taxon>
        <taxon>Dikarya</taxon>
        <taxon>Ascomycota</taxon>
        <taxon>Pezizomycotina</taxon>
        <taxon>Dothideomycetes</taxon>
        <taxon>Dothideomycetes incertae sedis</taxon>
        <taxon>Botryosphaeriales</taxon>
        <taxon>Botryosphaeriaceae</taxon>
        <taxon>Diplodia</taxon>
    </lineage>
</organism>
<dbReference type="FunFam" id="3.40.605.10:FF:000012">
    <property type="entry name" value="NAD-dependent succinate-semialdehyde dehydrogenase"/>
    <property type="match status" value="1"/>
</dbReference>
<evidence type="ECO:0000313" key="6">
    <source>
        <dbReference type="EMBL" id="KKY19463.1"/>
    </source>
</evidence>
<evidence type="ECO:0000256" key="3">
    <source>
        <dbReference type="ARBA" id="ARBA00023002"/>
    </source>
</evidence>
<comment type="caution">
    <text evidence="6">The sequence shown here is derived from an EMBL/GenBank/DDBJ whole genome shotgun (WGS) entry which is preliminary data.</text>
</comment>
<dbReference type="InterPro" id="IPR016161">
    <property type="entry name" value="Ald_DH/histidinol_DH"/>
</dbReference>
<name>A0A0G2G6V6_9PEZI</name>
<evidence type="ECO:0000313" key="7">
    <source>
        <dbReference type="Proteomes" id="UP000034182"/>
    </source>
</evidence>
<dbReference type="PANTHER" id="PTHR43353">
    <property type="entry name" value="SUCCINATE-SEMIALDEHYDE DEHYDROGENASE, MITOCHONDRIAL"/>
    <property type="match status" value="1"/>
</dbReference>
<reference evidence="6 7" key="2">
    <citation type="submission" date="2015-05" db="EMBL/GenBank/DDBJ databases">
        <title>Distinctive expansion of gene families associated with plant cell wall degradation and secondary metabolism in the genomes of grapevine trunk pathogens.</title>
        <authorList>
            <person name="Lawrence D.P."/>
            <person name="Travadon R."/>
            <person name="Rolshausen P.E."/>
            <person name="Baumgartner K."/>
        </authorList>
    </citation>
    <scope>NUCLEOTIDE SEQUENCE [LARGE SCALE GENOMIC DNA]</scope>
    <source>
        <strain evidence="6">DS831</strain>
    </source>
</reference>
<protein>
    <submittedName>
        <fullName evidence="6">Putative salicylaldehyde dehydrogenase</fullName>
    </submittedName>
</protein>
<dbReference type="InterPro" id="IPR015590">
    <property type="entry name" value="Aldehyde_DH_dom"/>
</dbReference>
<dbReference type="Proteomes" id="UP000034182">
    <property type="component" value="Unassembled WGS sequence"/>
</dbReference>
<feature type="region of interest" description="Disordered" evidence="4">
    <location>
        <begin position="159"/>
        <end position="180"/>
    </location>
</feature>
<dbReference type="InterPro" id="IPR016162">
    <property type="entry name" value="Ald_DH_N"/>
</dbReference>
<feature type="domain" description="Aldehyde dehydrogenase" evidence="5">
    <location>
        <begin position="358"/>
        <end position="817"/>
    </location>
</feature>
<evidence type="ECO:0000259" key="5">
    <source>
        <dbReference type="Pfam" id="PF00171"/>
    </source>
</evidence>
<comment type="similarity">
    <text evidence="1">Belongs to the aldehyde dehydrogenase family.</text>
</comment>
<dbReference type="InterPro" id="IPR016163">
    <property type="entry name" value="Ald_DH_C"/>
</dbReference>
<evidence type="ECO:0000256" key="4">
    <source>
        <dbReference type="SAM" id="MobiDB-lite"/>
    </source>
</evidence>
<feature type="compositionally biased region" description="Low complexity" evidence="4">
    <location>
        <begin position="208"/>
        <end position="217"/>
    </location>
</feature>
<keyword evidence="3" id="KW-0560">Oxidoreductase</keyword>
<feature type="region of interest" description="Disordered" evidence="4">
    <location>
        <begin position="192"/>
        <end position="228"/>
    </location>
</feature>
<evidence type="ECO:0000256" key="2">
    <source>
        <dbReference type="ARBA" id="ARBA00022857"/>
    </source>
</evidence>
<evidence type="ECO:0000256" key="1">
    <source>
        <dbReference type="ARBA" id="ARBA00009986"/>
    </source>
</evidence>
<dbReference type="InterPro" id="IPR050740">
    <property type="entry name" value="Aldehyde_DH_Superfamily"/>
</dbReference>
<gene>
    <name evidence="6" type="ORF">UCDDS831_g05433</name>
</gene>
<dbReference type="GO" id="GO:0009450">
    <property type="term" value="P:gamma-aminobutyric acid catabolic process"/>
    <property type="evidence" value="ECO:0007669"/>
    <property type="project" value="TreeGrafter"/>
</dbReference>
<dbReference type="Pfam" id="PF00171">
    <property type="entry name" value="Aldedh"/>
    <property type="match status" value="1"/>
</dbReference>
<dbReference type="AlphaFoldDB" id="A0A0G2G6V6"/>
<dbReference type="Gene3D" id="3.40.605.10">
    <property type="entry name" value="Aldehyde Dehydrogenase, Chain A, domain 1"/>
    <property type="match status" value="1"/>
</dbReference>
<dbReference type="Gene3D" id="3.40.309.10">
    <property type="entry name" value="Aldehyde Dehydrogenase, Chain A, domain 2"/>
    <property type="match status" value="1"/>
</dbReference>